<dbReference type="Proteomes" id="UP001437460">
    <property type="component" value="Unassembled WGS sequence"/>
</dbReference>
<keyword evidence="3" id="KW-1185">Reference proteome</keyword>
<proteinExistence type="predicted"/>
<dbReference type="Gene3D" id="3.40.630.40">
    <property type="entry name" value="Zn-dependent exopeptidases"/>
    <property type="match status" value="1"/>
</dbReference>
<evidence type="ECO:0000313" key="2">
    <source>
        <dbReference type="EMBL" id="MEQ2564177.1"/>
    </source>
</evidence>
<dbReference type="SUPFAM" id="SSF53187">
    <property type="entry name" value="Zn-dependent exopeptidases"/>
    <property type="match status" value="1"/>
</dbReference>
<dbReference type="InterPro" id="IPR050695">
    <property type="entry name" value="N-acetylmuramoyl_amidase_3"/>
</dbReference>
<dbReference type="Pfam" id="PF01520">
    <property type="entry name" value="Amidase_3"/>
    <property type="match status" value="1"/>
</dbReference>
<dbReference type="InterPro" id="IPR002508">
    <property type="entry name" value="MurNAc-LAA_cat"/>
</dbReference>
<sequence length="260" mass="28633">MAETKKVILDAGHGGSVDPGAVYQGRQEKNDNLRLALAVGQILTENGVDVGYTRVQDVYQSPLQKAQMANNWDADYFVSFHRNAMPVPGTASGTESLIFSRGGEAERLASNINAELGRIGWNDLGTIERPGLIVLRKTEMPAVLVEVGFLDNEADNQRFDAQFEHTAQAIADGILMTLRMQEEQPEYYQIQVGAYADKDLAQGLLSQLQAAGYPAFLIYQNGLYKVRVGAYLNLDNAAWMEKTLRTAGYPTLLVQEPAVY</sequence>
<accession>A0ABV1HPC9</accession>
<dbReference type="EMBL" id="JBBMFJ010000033">
    <property type="protein sequence ID" value="MEQ2564177.1"/>
    <property type="molecule type" value="Genomic_DNA"/>
</dbReference>
<organism evidence="2 3">
    <name type="scientific">Ventrimonas faecis</name>
    <dbReference type="NCBI Taxonomy" id="3133170"/>
    <lineage>
        <taxon>Bacteria</taxon>
        <taxon>Bacillati</taxon>
        <taxon>Bacillota</taxon>
        <taxon>Clostridia</taxon>
        <taxon>Lachnospirales</taxon>
        <taxon>Lachnospiraceae</taxon>
        <taxon>Ventrimonas</taxon>
    </lineage>
</organism>
<dbReference type="PROSITE" id="PS51724">
    <property type="entry name" value="SPOR"/>
    <property type="match status" value="1"/>
</dbReference>
<dbReference type="Pfam" id="PF05036">
    <property type="entry name" value="SPOR"/>
    <property type="match status" value="1"/>
</dbReference>
<gene>
    <name evidence="2" type="ORF">WMO41_13570</name>
</gene>
<reference evidence="2 3" key="1">
    <citation type="submission" date="2024-03" db="EMBL/GenBank/DDBJ databases">
        <title>Human intestinal bacterial collection.</title>
        <authorList>
            <person name="Pauvert C."/>
            <person name="Hitch T.C.A."/>
            <person name="Clavel T."/>
        </authorList>
    </citation>
    <scope>NUCLEOTIDE SEQUENCE [LARGE SCALE GENOMIC DNA]</scope>
    <source>
        <strain evidence="2 3">CLA-AP-H27</strain>
    </source>
</reference>
<dbReference type="SUPFAM" id="SSF110997">
    <property type="entry name" value="Sporulation related repeat"/>
    <property type="match status" value="1"/>
</dbReference>
<dbReference type="Gene3D" id="3.30.70.1070">
    <property type="entry name" value="Sporulation related repeat"/>
    <property type="match status" value="1"/>
</dbReference>
<protein>
    <submittedName>
        <fullName evidence="2">N-acetylmuramoyl-L-alanine amidase</fullName>
    </submittedName>
</protein>
<dbReference type="CDD" id="cd02696">
    <property type="entry name" value="MurNAc-LAA"/>
    <property type="match status" value="1"/>
</dbReference>
<evidence type="ECO:0000313" key="3">
    <source>
        <dbReference type="Proteomes" id="UP001437460"/>
    </source>
</evidence>
<evidence type="ECO:0000259" key="1">
    <source>
        <dbReference type="PROSITE" id="PS51724"/>
    </source>
</evidence>
<dbReference type="PANTHER" id="PTHR30404:SF8">
    <property type="entry name" value="AUTOLYSIN PH-RELATED"/>
    <property type="match status" value="1"/>
</dbReference>
<dbReference type="PANTHER" id="PTHR30404">
    <property type="entry name" value="N-ACETYLMURAMOYL-L-ALANINE AMIDASE"/>
    <property type="match status" value="1"/>
</dbReference>
<comment type="caution">
    <text evidence="2">The sequence shown here is derived from an EMBL/GenBank/DDBJ whole genome shotgun (WGS) entry which is preliminary data.</text>
</comment>
<dbReference type="InterPro" id="IPR007730">
    <property type="entry name" value="SPOR-like_dom"/>
</dbReference>
<dbReference type="InterPro" id="IPR036680">
    <property type="entry name" value="SPOR-like_sf"/>
</dbReference>
<feature type="domain" description="SPOR" evidence="1">
    <location>
        <begin position="182"/>
        <end position="256"/>
    </location>
</feature>
<name>A0ABV1HPC9_9FIRM</name>
<dbReference type="SMART" id="SM00646">
    <property type="entry name" value="Ami_3"/>
    <property type="match status" value="1"/>
</dbReference>
<dbReference type="RefSeq" id="WP_349230221.1">
    <property type="nucleotide sequence ID" value="NZ_JBBMFJ010000033.1"/>
</dbReference>